<gene>
    <name evidence="1" type="ORF">SAMN05444008_1304</name>
</gene>
<evidence type="ECO:0000313" key="1">
    <source>
        <dbReference type="EMBL" id="SHG37603.1"/>
    </source>
</evidence>
<keyword evidence="2" id="KW-1185">Reference proteome</keyword>
<dbReference type="RefSeq" id="WP_073048709.1">
    <property type="nucleotide sequence ID" value="NZ_FQUO01000030.1"/>
</dbReference>
<proteinExistence type="predicted"/>
<dbReference type="STRING" id="1302690.BUE76_00450"/>
<sequence>MEHSFTTTIRTVLEKHFGEYAEDIFEKSQIIQYINEKTRSASKGSKSRSSFANLYAIYVIVEDYINKGFNVSGNYSEYEGAPFTQLFTRQRQLPFGGKLQNHALNNRMNSEFQKFFPSSEYQPILRNLQTNRYWFNENLLKVKSGKEAFNLAASIIEIIDEYVQTKQDAFQLFIKSCEELRQIENSNPEKVIEFISGLLAPNVDARLFEIVSYSILKFYYHDQVIFWGFEIDNLNRDNLQLYKTGRTNANDGGIDFVMKPLGRFFQVTETLDFKKYFLDIDKIQKFPITFVIKSSEAVDSIKRKIKANAKKSYSIDAIVNRYMDCIEEVINIAELDTRFRTAIEQGYLNNILDEIILQSKVEFNYQDEDEEEESEEENNTMTLF</sequence>
<accession>A0A1M5JC92</accession>
<dbReference type="AlphaFoldDB" id="A0A1M5JC92"/>
<dbReference type="EMBL" id="FQUO01000030">
    <property type="protein sequence ID" value="SHG37603.1"/>
    <property type="molecule type" value="Genomic_DNA"/>
</dbReference>
<protein>
    <recommendedName>
        <fullName evidence="3">Restriction endonuclease</fullName>
    </recommendedName>
</protein>
<reference evidence="1 2" key="1">
    <citation type="submission" date="2016-11" db="EMBL/GenBank/DDBJ databases">
        <authorList>
            <person name="Jaros S."/>
            <person name="Januszkiewicz K."/>
            <person name="Wedrychowicz H."/>
        </authorList>
    </citation>
    <scope>NUCLEOTIDE SEQUENCE [LARGE SCALE GENOMIC DNA]</scope>
    <source>
        <strain evidence="1 2">DSM 26897</strain>
    </source>
</reference>
<name>A0A1M5JC92_9BACT</name>
<dbReference type="Proteomes" id="UP000184368">
    <property type="component" value="Unassembled WGS sequence"/>
</dbReference>
<evidence type="ECO:0000313" key="2">
    <source>
        <dbReference type="Proteomes" id="UP000184368"/>
    </source>
</evidence>
<organism evidence="1 2">
    <name type="scientific">Cnuella takakiae</name>
    <dbReference type="NCBI Taxonomy" id="1302690"/>
    <lineage>
        <taxon>Bacteria</taxon>
        <taxon>Pseudomonadati</taxon>
        <taxon>Bacteroidota</taxon>
        <taxon>Chitinophagia</taxon>
        <taxon>Chitinophagales</taxon>
        <taxon>Chitinophagaceae</taxon>
        <taxon>Cnuella</taxon>
    </lineage>
</organism>
<evidence type="ECO:0008006" key="3">
    <source>
        <dbReference type="Google" id="ProtNLM"/>
    </source>
</evidence>